<proteinExistence type="predicted"/>
<dbReference type="RefSeq" id="XP_018324623.1">
    <property type="nucleotide sequence ID" value="XM_018469121.2"/>
</dbReference>
<dbReference type="FunFam" id="3.30.505.10:FF:000028">
    <property type="entry name" value="Suppressor of cytokine signaling 5"/>
    <property type="match status" value="1"/>
</dbReference>
<name>A0A1W4WVT7_AGRPL</name>
<feature type="compositionally biased region" description="Polar residues" evidence="7">
    <location>
        <begin position="156"/>
        <end position="173"/>
    </location>
</feature>
<dbReference type="GO" id="GO:0005942">
    <property type="term" value="C:phosphatidylinositol 3-kinase complex"/>
    <property type="evidence" value="ECO:0007669"/>
    <property type="project" value="TreeGrafter"/>
</dbReference>
<accession>A0A1W4WVT7</accession>
<dbReference type="GO" id="GO:0035556">
    <property type="term" value="P:intracellular signal transduction"/>
    <property type="evidence" value="ECO:0007669"/>
    <property type="project" value="InterPro"/>
</dbReference>
<dbReference type="SUPFAM" id="SSF55550">
    <property type="entry name" value="SH2 domain"/>
    <property type="match status" value="1"/>
</dbReference>
<sequence>MDPNGSSEKCSCEDTESPQSSNEKNDSEIVATPATSPSPRRSKLSLSALGLNIRKGRSLNFTLKRSKKQPSSNFPLSFSTFKKSSKWVTKLNCSKKTPKEPESQSCCQCTCYRKTEDHPLGAGVVFSNQEEASSSSSSSSNSSSTSSNSGSGGTIPSETGECSKNVLPENSNATREEETPYGSCASSVVPNNHNPASQQRSGNEEGSGLVLHRDLYSGSTGNIIVPPPFIDMHWLHTFHDCDETARLQRAREIEQGVEIPVSSRQPPRRVQLVCSDVEGDNGQTPRRLQLVCPPDLTVDSLRALFHTHIMLRTCPIDTITGCHTQVDFIHCLVPDLLDVTNCSFYWGKMDRYEAERLLDGKPEGTFLLRDSAQEEFLFSVSFRKYGRSLHARIEQWNHKFSFDSHDPGVYTSETVCDLIKHYKDPSTCMFFEPMLTWPLHRNFVFPLQHLCRATIVNRITYDDVNQLQLPKCLKAYLKEYHYRQKVRVERFDDDVQWLDLRNLQV</sequence>
<feature type="compositionally biased region" description="Low complexity" evidence="7">
    <location>
        <begin position="133"/>
        <end position="149"/>
    </location>
</feature>
<dbReference type="Pfam" id="PF07525">
    <property type="entry name" value="SOCS_box"/>
    <property type="match status" value="1"/>
</dbReference>
<keyword evidence="4" id="KW-0833">Ubl conjugation pathway</keyword>
<keyword evidence="5 6" id="KW-0727">SH2 domain</keyword>
<evidence type="ECO:0000313" key="14">
    <source>
        <dbReference type="RefSeq" id="XP_025829954.1"/>
    </source>
</evidence>
<dbReference type="OrthoDB" id="5979828at2759"/>
<dbReference type="SMART" id="SM00252">
    <property type="entry name" value="SH2"/>
    <property type="match status" value="1"/>
</dbReference>
<evidence type="ECO:0000256" key="7">
    <source>
        <dbReference type="SAM" id="MobiDB-lite"/>
    </source>
</evidence>
<evidence type="ECO:0000313" key="15">
    <source>
        <dbReference type="RefSeq" id="XP_025829955.1"/>
    </source>
</evidence>
<gene>
    <name evidence="11 12 13 14 15" type="primary">LOC108736631</name>
</gene>
<dbReference type="PROSITE" id="PS50001">
    <property type="entry name" value="SH2"/>
    <property type="match status" value="1"/>
</dbReference>
<reference evidence="11 12" key="1">
    <citation type="submission" date="2025-04" db="UniProtKB">
        <authorList>
            <consortium name="RefSeq"/>
        </authorList>
    </citation>
    <scope>IDENTIFICATION</scope>
    <source>
        <tissue evidence="11 12">Entire body</tissue>
    </source>
</reference>
<keyword evidence="2" id="KW-0341">Growth regulation</keyword>
<feature type="domain" description="SOCS box" evidence="9">
    <location>
        <begin position="434"/>
        <end position="483"/>
    </location>
</feature>
<dbReference type="InterPro" id="IPR036036">
    <property type="entry name" value="SOCS_box-like_dom_sf"/>
</dbReference>
<comment type="pathway">
    <text evidence="1">Protein modification; protein ubiquitination.</text>
</comment>
<feature type="region of interest" description="Disordered" evidence="7">
    <location>
        <begin position="128"/>
        <end position="206"/>
    </location>
</feature>
<feature type="compositionally biased region" description="Polar residues" evidence="7">
    <location>
        <begin position="184"/>
        <end position="201"/>
    </location>
</feature>
<evidence type="ECO:0000313" key="10">
    <source>
        <dbReference type="Proteomes" id="UP000192223"/>
    </source>
</evidence>
<evidence type="ECO:0000256" key="5">
    <source>
        <dbReference type="ARBA" id="ARBA00022999"/>
    </source>
</evidence>
<dbReference type="RefSeq" id="XP_025829953.1">
    <property type="nucleotide sequence ID" value="XM_025974168.1"/>
</dbReference>
<keyword evidence="3" id="KW-0734">Signal transduction inhibitor</keyword>
<dbReference type="GO" id="GO:0046854">
    <property type="term" value="P:phosphatidylinositol phosphate biosynthetic process"/>
    <property type="evidence" value="ECO:0007669"/>
    <property type="project" value="TreeGrafter"/>
</dbReference>
<dbReference type="GO" id="GO:0046935">
    <property type="term" value="F:1-phosphatidylinositol-3-kinase regulator activity"/>
    <property type="evidence" value="ECO:0007669"/>
    <property type="project" value="TreeGrafter"/>
</dbReference>
<evidence type="ECO:0000313" key="13">
    <source>
        <dbReference type="RefSeq" id="XP_025829953.1"/>
    </source>
</evidence>
<dbReference type="GeneID" id="108736631"/>
<keyword evidence="10" id="KW-1185">Reference proteome</keyword>
<evidence type="ECO:0000256" key="2">
    <source>
        <dbReference type="ARBA" id="ARBA00022604"/>
    </source>
</evidence>
<dbReference type="InterPro" id="IPR000980">
    <property type="entry name" value="SH2"/>
</dbReference>
<dbReference type="AlphaFoldDB" id="A0A1W4WVT7"/>
<dbReference type="SUPFAM" id="SSF158235">
    <property type="entry name" value="SOCS box-like"/>
    <property type="match status" value="1"/>
</dbReference>
<evidence type="ECO:0000256" key="1">
    <source>
        <dbReference type="ARBA" id="ARBA00004906"/>
    </source>
</evidence>
<dbReference type="InterPro" id="IPR036860">
    <property type="entry name" value="SH2_dom_sf"/>
</dbReference>
<dbReference type="CTD" id="35085"/>
<protein>
    <submittedName>
        <fullName evidence="11 12">Uncharacterized protein LOC108736631</fullName>
    </submittedName>
</protein>
<dbReference type="RefSeq" id="XP_018324622.1">
    <property type="nucleotide sequence ID" value="XM_018469120.2"/>
</dbReference>
<evidence type="ECO:0000259" key="8">
    <source>
        <dbReference type="PROSITE" id="PS50001"/>
    </source>
</evidence>
<dbReference type="SMART" id="SM00969">
    <property type="entry name" value="SOCS_box"/>
    <property type="match status" value="1"/>
</dbReference>
<dbReference type="STRING" id="224129.A0A1W4WVT7"/>
<evidence type="ECO:0000313" key="11">
    <source>
        <dbReference type="RefSeq" id="XP_018324622.1"/>
    </source>
</evidence>
<evidence type="ECO:0000256" key="6">
    <source>
        <dbReference type="PROSITE-ProRule" id="PRU00191"/>
    </source>
</evidence>
<dbReference type="RefSeq" id="XP_025829954.1">
    <property type="nucleotide sequence ID" value="XM_025974169.1"/>
</dbReference>
<dbReference type="Pfam" id="PF00017">
    <property type="entry name" value="SH2"/>
    <property type="match status" value="1"/>
</dbReference>
<dbReference type="SMART" id="SM00253">
    <property type="entry name" value="SOCS"/>
    <property type="match status" value="1"/>
</dbReference>
<feature type="domain" description="SH2" evidence="8">
    <location>
        <begin position="344"/>
        <end position="439"/>
    </location>
</feature>
<dbReference type="InterPro" id="IPR001496">
    <property type="entry name" value="SOCS_box"/>
</dbReference>
<dbReference type="Gene3D" id="3.30.505.10">
    <property type="entry name" value="SH2 domain"/>
    <property type="match status" value="1"/>
</dbReference>
<organism evidence="10 11">
    <name type="scientific">Agrilus planipennis</name>
    <name type="common">Emerald ash borer</name>
    <name type="synonym">Agrilus marcopoli</name>
    <dbReference type="NCBI Taxonomy" id="224129"/>
    <lineage>
        <taxon>Eukaryota</taxon>
        <taxon>Metazoa</taxon>
        <taxon>Ecdysozoa</taxon>
        <taxon>Arthropoda</taxon>
        <taxon>Hexapoda</taxon>
        <taxon>Insecta</taxon>
        <taxon>Pterygota</taxon>
        <taxon>Neoptera</taxon>
        <taxon>Endopterygota</taxon>
        <taxon>Coleoptera</taxon>
        <taxon>Polyphaga</taxon>
        <taxon>Elateriformia</taxon>
        <taxon>Buprestoidea</taxon>
        <taxon>Buprestidae</taxon>
        <taxon>Agrilinae</taxon>
        <taxon>Agrilus</taxon>
    </lineage>
</organism>
<feature type="region of interest" description="Disordered" evidence="7">
    <location>
        <begin position="1"/>
        <end position="49"/>
    </location>
</feature>
<dbReference type="GO" id="GO:0009968">
    <property type="term" value="P:negative regulation of signal transduction"/>
    <property type="evidence" value="ECO:0007669"/>
    <property type="project" value="UniProtKB-KW"/>
</dbReference>
<dbReference type="Proteomes" id="UP000192223">
    <property type="component" value="Unplaced"/>
</dbReference>
<dbReference type="PROSITE" id="PS50225">
    <property type="entry name" value="SOCS"/>
    <property type="match status" value="1"/>
</dbReference>
<evidence type="ECO:0000259" key="9">
    <source>
        <dbReference type="PROSITE" id="PS50225"/>
    </source>
</evidence>
<evidence type="ECO:0000256" key="3">
    <source>
        <dbReference type="ARBA" id="ARBA00022700"/>
    </source>
</evidence>
<dbReference type="PANTHER" id="PTHR10155:SF0">
    <property type="entry name" value="SUPPRESSOR OF CYTOKINE SIGNALING AT 36E, ISOFORM D"/>
    <property type="match status" value="1"/>
</dbReference>
<evidence type="ECO:0000313" key="12">
    <source>
        <dbReference type="RefSeq" id="XP_018324623.1"/>
    </source>
</evidence>
<dbReference type="PANTHER" id="PTHR10155">
    <property type="entry name" value="PHOSPHATIDYLINOSITOL 3-KINASE REGULATORY SUBUNIT"/>
    <property type="match status" value="1"/>
</dbReference>
<evidence type="ECO:0000256" key="4">
    <source>
        <dbReference type="ARBA" id="ARBA00022786"/>
    </source>
</evidence>
<dbReference type="KEGG" id="apln:108736631"/>
<dbReference type="RefSeq" id="XP_025829955.1">
    <property type="nucleotide sequence ID" value="XM_025974170.1"/>
</dbReference>